<evidence type="ECO:0000313" key="2">
    <source>
        <dbReference type="Proteomes" id="UP000679179"/>
    </source>
</evidence>
<keyword evidence="2" id="KW-1185">Reference proteome</keyword>
<dbReference type="RefSeq" id="WP_212904527.1">
    <property type="nucleotide sequence ID" value="NZ_BOPZ01000023.1"/>
</dbReference>
<organism evidence="1 2">
    <name type="scientific">Clostridium polyendosporum</name>
    <dbReference type="NCBI Taxonomy" id="69208"/>
    <lineage>
        <taxon>Bacteria</taxon>
        <taxon>Bacillati</taxon>
        <taxon>Bacillota</taxon>
        <taxon>Clostridia</taxon>
        <taxon>Eubacteriales</taxon>
        <taxon>Clostridiaceae</taxon>
        <taxon>Clostridium</taxon>
    </lineage>
</organism>
<dbReference type="Proteomes" id="UP000679179">
    <property type="component" value="Unassembled WGS sequence"/>
</dbReference>
<sequence>MKIDFNYEKILVLLRTLRSKYANLKAFYVENPDIEAMITPEEVRGVYFCI</sequence>
<dbReference type="EMBL" id="BOPZ01000023">
    <property type="protein sequence ID" value="GIM29839.1"/>
    <property type="molecule type" value="Genomic_DNA"/>
</dbReference>
<dbReference type="AlphaFoldDB" id="A0A919S1Q7"/>
<reference evidence="1" key="1">
    <citation type="submission" date="2021-03" db="EMBL/GenBank/DDBJ databases">
        <title>Taxonomic study of Clostridium polyendosporum from meadow-gley soil under rice.</title>
        <authorList>
            <person name="Kobayashi H."/>
            <person name="Tanizawa Y."/>
            <person name="Yagura M."/>
        </authorList>
    </citation>
    <scope>NUCLEOTIDE SEQUENCE</scope>
    <source>
        <strain evidence="1">JCM 30710</strain>
    </source>
</reference>
<evidence type="ECO:0000313" key="1">
    <source>
        <dbReference type="EMBL" id="GIM29839.1"/>
    </source>
</evidence>
<protein>
    <submittedName>
        <fullName evidence="1">Uncharacterized protein</fullName>
    </submittedName>
</protein>
<name>A0A919S1Q7_9CLOT</name>
<proteinExistence type="predicted"/>
<comment type="caution">
    <text evidence="1">The sequence shown here is derived from an EMBL/GenBank/DDBJ whole genome shotgun (WGS) entry which is preliminary data.</text>
</comment>
<accession>A0A919S1Q7</accession>
<gene>
    <name evidence="1" type="ORF">CPJCM30710_25050</name>
</gene>